<protein>
    <recommendedName>
        <fullName evidence="1">Polymerase beta nucleotidyltransferase domain-containing protein</fullName>
    </recommendedName>
</protein>
<reference evidence="2" key="1">
    <citation type="submission" date="2019-08" db="EMBL/GenBank/DDBJ databases">
        <authorList>
            <person name="Kucharzyk K."/>
            <person name="Murdoch R.W."/>
            <person name="Higgins S."/>
            <person name="Loffler F."/>
        </authorList>
    </citation>
    <scope>NUCLEOTIDE SEQUENCE</scope>
</reference>
<gene>
    <name evidence="2" type="ORF">SDC9_142227</name>
</gene>
<dbReference type="CDD" id="cd05403">
    <property type="entry name" value="NT_KNTase_like"/>
    <property type="match status" value="1"/>
</dbReference>
<dbReference type="PANTHER" id="PTHR43852:SF3">
    <property type="entry name" value="NUCLEOTIDYLTRANSFERASE"/>
    <property type="match status" value="1"/>
</dbReference>
<organism evidence="2">
    <name type="scientific">bioreactor metagenome</name>
    <dbReference type="NCBI Taxonomy" id="1076179"/>
    <lineage>
        <taxon>unclassified sequences</taxon>
        <taxon>metagenomes</taxon>
        <taxon>ecological metagenomes</taxon>
    </lineage>
</organism>
<dbReference type="PANTHER" id="PTHR43852">
    <property type="entry name" value="NUCLEOTIDYLTRANSFERASE"/>
    <property type="match status" value="1"/>
</dbReference>
<dbReference type="Gene3D" id="3.30.460.10">
    <property type="entry name" value="Beta Polymerase, domain 2"/>
    <property type="match status" value="1"/>
</dbReference>
<evidence type="ECO:0000259" key="1">
    <source>
        <dbReference type="Pfam" id="PF18765"/>
    </source>
</evidence>
<dbReference type="SUPFAM" id="SSF81301">
    <property type="entry name" value="Nucleotidyltransferase"/>
    <property type="match status" value="1"/>
</dbReference>
<evidence type="ECO:0000313" key="2">
    <source>
        <dbReference type="EMBL" id="MPM95076.1"/>
    </source>
</evidence>
<dbReference type="InterPro" id="IPR052930">
    <property type="entry name" value="TA_antitoxin_MntA"/>
</dbReference>
<dbReference type="EMBL" id="VSSQ01041610">
    <property type="protein sequence ID" value="MPM95076.1"/>
    <property type="molecule type" value="Genomic_DNA"/>
</dbReference>
<sequence>MRTSKDDIFDKLKSNECINKFKELGLNTVMLSGSIVMENFKGHSDIDIAILSEKAISFDRILELEDYLEKFLGTKVDVINLRDENLDLNLKVNIYDNSMIIYSDDNLRLYNMEYINTELLYKENETFRLF</sequence>
<dbReference type="AlphaFoldDB" id="A0A645E0H9"/>
<name>A0A645E0H9_9ZZZZ</name>
<comment type="caution">
    <text evidence="2">The sequence shown here is derived from an EMBL/GenBank/DDBJ whole genome shotgun (WGS) entry which is preliminary data.</text>
</comment>
<proteinExistence type="predicted"/>
<feature type="domain" description="Polymerase beta nucleotidyltransferase" evidence="1">
    <location>
        <begin position="16"/>
        <end position="105"/>
    </location>
</feature>
<accession>A0A645E0H9</accession>
<dbReference type="InterPro" id="IPR041633">
    <property type="entry name" value="Polbeta"/>
</dbReference>
<dbReference type="Pfam" id="PF18765">
    <property type="entry name" value="Polbeta"/>
    <property type="match status" value="1"/>
</dbReference>
<dbReference type="InterPro" id="IPR043519">
    <property type="entry name" value="NT_sf"/>
</dbReference>